<dbReference type="OrthoDB" id="419183at2759"/>
<accession>A0A3M7MEL4</accession>
<dbReference type="InterPro" id="IPR015931">
    <property type="entry name" value="Acnase/IPM_dHydase_lsu_aba_1/3"/>
</dbReference>
<dbReference type="InterPro" id="IPR036008">
    <property type="entry name" value="Aconitase_4Fe-4S_dom"/>
</dbReference>
<name>A0A3M7MEL4_9PLEO</name>
<dbReference type="SUPFAM" id="SSF53732">
    <property type="entry name" value="Aconitase iron-sulfur domain"/>
    <property type="match status" value="1"/>
</dbReference>
<sequence length="128" mass="14229">MLLQERAQDDGKTRVSILDASHSRPLKPWEIIQRALILGVAVHYSEHGCRQRERAEPSMLVMGSDTHTCSSGAVSCLTIGLGAGDFKVSEAIRIDFVDKPSWYICGKDEVLSLLNQRKRNTSATNQFI</sequence>
<dbReference type="AlphaFoldDB" id="A0A3M7MEL4"/>
<gene>
    <name evidence="2" type="ORF">GMOD_00010465</name>
</gene>
<evidence type="ECO:0000313" key="3">
    <source>
        <dbReference type="Proteomes" id="UP000265663"/>
    </source>
</evidence>
<dbReference type="EMBL" id="KE747835">
    <property type="protein sequence ID" value="RMZ72882.1"/>
    <property type="molecule type" value="Genomic_DNA"/>
</dbReference>
<protein>
    <submittedName>
        <fullName evidence="2">Aconitase family</fullName>
    </submittedName>
</protein>
<proteinExistence type="predicted"/>
<evidence type="ECO:0000256" key="1">
    <source>
        <dbReference type="ARBA" id="ARBA00023004"/>
    </source>
</evidence>
<keyword evidence="1" id="KW-0408">Iron</keyword>
<dbReference type="Proteomes" id="UP000265663">
    <property type="component" value="Unassembled WGS sequence"/>
</dbReference>
<organism evidence="2 3">
    <name type="scientific">Pyrenophora seminiperda CCB06</name>
    <dbReference type="NCBI Taxonomy" id="1302712"/>
    <lineage>
        <taxon>Eukaryota</taxon>
        <taxon>Fungi</taxon>
        <taxon>Dikarya</taxon>
        <taxon>Ascomycota</taxon>
        <taxon>Pezizomycotina</taxon>
        <taxon>Dothideomycetes</taxon>
        <taxon>Pleosporomycetidae</taxon>
        <taxon>Pleosporales</taxon>
        <taxon>Pleosporineae</taxon>
        <taxon>Pleosporaceae</taxon>
        <taxon>Pyrenophora</taxon>
    </lineage>
</organism>
<evidence type="ECO:0000313" key="2">
    <source>
        <dbReference type="EMBL" id="RMZ72882.1"/>
    </source>
</evidence>
<keyword evidence="3" id="KW-1185">Reference proteome</keyword>
<reference evidence="2 3" key="1">
    <citation type="journal article" date="2014" name="PLoS ONE">
        <title>De novo Genome Assembly of the Fungal Plant Pathogen Pyrenophora semeniperda.</title>
        <authorList>
            <person name="Soliai M.M."/>
            <person name="Meyer S.E."/>
            <person name="Udall J.A."/>
            <person name="Elzinga D.E."/>
            <person name="Hermansen R.A."/>
            <person name="Bodily P.M."/>
            <person name="Hart A.A."/>
            <person name="Coleman C.E."/>
        </authorList>
    </citation>
    <scope>NUCLEOTIDE SEQUENCE [LARGE SCALE GENOMIC DNA]</scope>
    <source>
        <strain evidence="2 3">CCB06</strain>
        <tissue evidence="2">Mycelium</tissue>
    </source>
</reference>
<dbReference type="Gene3D" id="3.30.499.10">
    <property type="entry name" value="Aconitase, domain 3"/>
    <property type="match status" value="1"/>
</dbReference>